<evidence type="ECO:0000313" key="6">
    <source>
        <dbReference type="Proteomes" id="UP000614047"/>
    </source>
</evidence>
<dbReference type="EMBL" id="JADOUA010000001">
    <property type="protein sequence ID" value="MBG6087363.1"/>
    <property type="molecule type" value="Genomic_DNA"/>
</dbReference>
<reference evidence="5" key="1">
    <citation type="submission" date="2020-11" db="EMBL/GenBank/DDBJ databases">
        <title>Sequencing the genomes of 1000 actinobacteria strains.</title>
        <authorList>
            <person name="Klenk H.-P."/>
        </authorList>
    </citation>
    <scope>NUCLEOTIDE SEQUENCE</scope>
    <source>
        <strain evidence="5">DSM 43175</strain>
    </source>
</reference>
<feature type="compositionally biased region" description="Gly residues" evidence="3">
    <location>
        <begin position="76"/>
        <end position="85"/>
    </location>
</feature>
<accession>A0A931GHF4</accession>
<keyword evidence="1" id="KW-0805">Transcription regulation</keyword>
<feature type="region of interest" description="Disordered" evidence="3">
    <location>
        <begin position="183"/>
        <end position="203"/>
    </location>
</feature>
<dbReference type="RefSeq" id="WP_197010236.1">
    <property type="nucleotide sequence ID" value="NZ_BAABES010000006.1"/>
</dbReference>
<evidence type="ECO:0000256" key="2">
    <source>
        <dbReference type="ARBA" id="ARBA00023163"/>
    </source>
</evidence>
<name>A0A931GHF4_9ACTN</name>
<evidence type="ECO:0000256" key="3">
    <source>
        <dbReference type="SAM" id="MobiDB-lite"/>
    </source>
</evidence>
<gene>
    <name evidence="5" type="ORF">IW256_001476</name>
</gene>
<proteinExistence type="predicted"/>
<dbReference type="InterPro" id="IPR027383">
    <property type="entry name" value="Znf_put"/>
</dbReference>
<evidence type="ECO:0000259" key="4">
    <source>
        <dbReference type="Pfam" id="PF13490"/>
    </source>
</evidence>
<dbReference type="Proteomes" id="UP000614047">
    <property type="component" value="Unassembled WGS sequence"/>
</dbReference>
<dbReference type="AlphaFoldDB" id="A0A931GHF4"/>
<protein>
    <submittedName>
        <fullName evidence="5">Anti-sigma factor RsiW</fullName>
    </submittedName>
</protein>
<feature type="domain" description="Putative zinc-finger" evidence="4">
    <location>
        <begin position="6"/>
        <end position="35"/>
    </location>
</feature>
<keyword evidence="6" id="KW-1185">Reference proteome</keyword>
<dbReference type="InterPro" id="IPR041916">
    <property type="entry name" value="Anti_sigma_zinc_sf"/>
</dbReference>
<dbReference type="Gene3D" id="1.10.10.1320">
    <property type="entry name" value="Anti-sigma factor, zinc-finger domain"/>
    <property type="match status" value="1"/>
</dbReference>
<keyword evidence="2" id="KW-0804">Transcription</keyword>
<organism evidence="5 6">
    <name type="scientific">Actinomadura viridis</name>
    <dbReference type="NCBI Taxonomy" id="58110"/>
    <lineage>
        <taxon>Bacteria</taxon>
        <taxon>Bacillati</taxon>
        <taxon>Actinomycetota</taxon>
        <taxon>Actinomycetes</taxon>
        <taxon>Streptosporangiales</taxon>
        <taxon>Thermomonosporaceae</taxon>
        <taxon>Actinomadura</taxon>
    </lineage>
</organism>
<dbReference type="Pfam" id="PF13490">
    <property type="entry name" value="zf-HC2"/>
    <property type="match status" value="1"/>
</dbReference>
<evidence type="ECO:0000313" key="5">
    <source>
        <dbReference type="EMBL" id="MBG6087363.1"/>
    </source>
</evidence>
<sequence length="203" mass="20904">MSCLGERLTALVDGELGHAERDRALAHLAGCARCRAEADSLRSLKNRLRGLGDIPVAEDPDALPTNDFMARLRGLGDPGGTGGGPDDPPATGRSRPDPAAPPPARRSRDERPGGRAADTRPLARPVPAGPDDARPARRYLAVGAATLVIGLGAASYAAGGHQQAPAVSPAFDRFAVEHALTSGDVPLTDQIGDRTSVPPAPEP</sequence>
<evidence type="ECO:0000256" key="1">
    <source>
        <dbReference type="ARBA" id="ARBA00023015"/>
    </source>
</evidence>
<feature type="region of interest" description="Disordered" evidence="3">
    <location>
        <begin position="52"/>
        <end position="134"/>
    </location>
</feature>
<comment type="caution">
    <text evidence="5">The sequence shown here is derived from an EMBL/GenBank/DDBJ whole genome shotgun (WGS) entry which is preliminary data.</text>
</comment>